<dbReference type="InterPro" id="IPR047084">
    <property type="entry name" value="GFAT_N"/>
</dbReference>
<keyword evidence="14" id="KW-1185">Reference proteome</keyword>
<evidence type="ECO:0000256" key="8">
    <source>
        <dbReference type="ARBA" id="ARBA00022737"/>
    </source>
</evidence>
<dbReference type="CDD" id="cd00714">
    <property type="entry name" value="GFAT"/>
    <property type="match status" value="1"/>
</dbReference>
<keyword evidence="7 10" id="KW-0808">Transferase</keyword>
<dbReference type="PANTHER" id="PTHR10937">
    <property type="entry name" value="GLUCOSAMINE--FRUCTOSE-6-PHOSPHATE AMINOTRANSFERASE, ISOMERIZING"/>
    <property type="match status" value="1"/>
</dbReference>
<protein>
    <recommendedName>
        <fullName evidence="4 10">Glutamine--fructose-6-phosphate aminotransferase [isomerizing]</fullName>
        <ecNumber evidence="3 10">2.6.1.16</ecNumber>
    </recommendedName>
    <alternativeName>
        <fullName evidence="10">D-fructose-6-phosphate amidotransferase</fullName>
    </alternativeName>
    <alternativeName>
        <fullName evidence="10">GFAT</fullName>
    </alternativeName>
    <alternativeName>
        <fullName evidence="10">Glucosamine-6-phosphate synthase</fullName>
    </alternativeName>
    <alternativeName>
        <fullName evidence="10">Hexosephosphate aminotransferase</fullName>
    </alternativeName>
    <alternativeName>
        <fullName evidence="10">L-glutamine--D-fructose-6-phosphate amidotransferase</fullName>
    </alternativeName>
</protein>
<evidence type="ECO:0000313" key="14">
    <source>
        <dbReference type="Proteomes" id="UP000091969"/>
    </source>
</evidence>
<dbReference type="InterPro" id="IPR017932">
    <property type="entry name" value="GATase_2_dom"/>
</dbReference>
<dbReference type="GO" id="GO:0097367">
    <property type="term" value="F:carbohydrate derivative binding"/>
    <property type="evidence" value="ECO:0007669"/>
    <property type="project" value="InterPro"/>
</dbReference>
<dbReference type="NCBIfam" id="TIGR01135">
    <property type="entry name" value="glmS"/>
    <property type="match status" value="1"/>
</dbReference>
<dbReference type="InterPro" id="IPR046348">
    <property type="entry name" value="SIS_dom_sf"/>
</dbReference>
<dbReference type="EC" id="2.6.1.16" evidence="3 10"/>
<dbReference type="GO" id="GO:0005975">
    <property type="term" value="P:carbohydrate metabolic process"/>
    <property type="evidence" value="ECO:0007669"/>
    <property type="project" value="UniProtKB-UniRule"/>
</dbReference>
<dbReference type="AlphaFoldDB" id="A0A1A6DXE3"/>
<dbReference type="InterPro" id="IPR029055">
    <property type="entry name" value="Ntn_hydrolases_N"/>
</dbReference>
<dbReference type="Gene3D" id="3.60.20.10">
    <property type="entry name" value="Glutamine Phosphoribosylpyrophosphate, subunit 1, domain 1"/>
    <property type="match status" value="1"/>
</dbReference>
<dbReference type="GO" id="GO:0046349">
    <property type="term" value="P:amino sugar biosynthetic process"/>
    <property type="evidence" value="ECO:0007669"/>
    <property type="project" value="UniProtKB-ARBA"/>
</dbReference>
<evidence type="ECO:0000256" key="3">
    <source>
        <dbReference type="ARBA" id="ARBA00012916"/>
    </source>
</evidence>
<dbReference type="InterPro" id="IPR001347">
    <property type="entry name" value="SIS_dom"/>
</dbReference>
<accession>A0A1A6DXE3</accession>
<evidence type="ECO:0000256" key="5">
    <source>
        <dbReference type="ARBA" id="ARBA00022490"/>
    </source>
</evidence>
<dbReference type="GO" id="GO:0004360">
    <property type="term" value="F:glutamine-fructose-6-phosphate transaminase (isomerizing) activity"/>
    <property type="evidence" value="ECO:0007669"/>
    <property type="project" value="UniProtKB-UniRule"/>
</dbReference>
<feature type="domain" description="SIS" evidence="12">
    <location>
        <begin position="495"/>
        <end position="636"/>
    </location>
</feature>
<evidence type="ECO:0000256" key="2">
    <source>
        <dbReference type="ARBA" id="ARBA00004496"/>
    </source>
</evidence>
<dbReference type="Pfam" id="PF01380">
    <property type="entry name" value="SIS"/>
    <property type="match status" value="2"/>
</dbReference>
<dbReference type="Pfam" id="PF13522">
    <property type="entry name" value="GATase_6"/>
    <property type="match status" value="1"/>
</dbReference>
<dbReference type="GO" id="GO:0006002">
    <property type="term" value="P:fructose 6-phosphate metabolic process"/>
    <property type="evidence" value="ECO:0007669"/>
    <property type="project" value="TreeGrafter"/>
</dbReference>
<dbReference type="SUPFAM" id="SSF53697">
    <property type="entry name" value="SIS domain"/>
    <property type="match status" value="1"/>
</dbReference>
<dbReference type="GO" id="GO:0006047">
    <property type="term" value="P:UDP-N-acetylglucosamine metabolic process"/>
    <property type="evidence" value="ECO:0007669"/>
    <property type="project" value="TreeGrafter"/>
</dbReference>
<dbReference type="RefSeq" id="WP_068607224.1">
    <property type="nucleotide sequence ID" value="NZ_LZDH01000023.1"/>
</dbReference>
<dbReference type="PANTHER" id="PTHR10937:SF0">
    <property type="entry name" value="GLUTAMINE--FRUCTOSE-6-PHOSPHATE TRANSAMINASE (ISOMERIZING)"/>
    <property type="match status" value="1"/>
</dbReference>
<comment type="function">
    <text evidence="10">Catalyzes the first step in hexosamine metabolism, converting fructose-6P into glucosamine-6P using glutamine as a nitrogen source.</text>
</comment>
<dbReference type="InterPro" id="IPR035490">
    <property type="entry name" value="GlmS/FrlB_SIS"/>
</dbReference>
<dbReference type="GO" id="GO:0006487">
    <property type="term" value="P:protein N-linked glycosylation"/>
    <property type="evidence" value="ECO:0007669"/>
    <property type="project" value="TreeGrafter"/>
</dbReference>
<dbReference type="GO" id="GO:0005829">
    <property type="term" value="C:cytosol"/>
    <property type="evidence" value="ECO:0007669"/>
    <property type="project" value="TreeGrafter"/>
</dbReference>
<dbReference type="InterPro" id="IPR035466">
    <property type="entry name" value="GlmS/AgaS_SIS"/>
</dbReference>
<dbReference type="FunFam" id="3.40.50.10490:FF:000002">
    <property type="entry name" value="Glutamine--fructose-6-phosphate aminotransferase [isomerizing]"/>
    <property type="match status" value="1"/>
</dbReference>
<name>A0A1A6DXE3_9BURK</name>
<comment type="catalytic activity">
    <reaction evidence="1 10">
        <text>D-fructose 6-phosphate + L-glutamine = D-glucosamine 6-phosphate + L-glutamate</text>
        <dbReference type="Rhea" id="RHEA:13237"/>
        <dbReference type="ChEBI" id="CHEBI:29985"/>
        <dbReference type="ChEBI" id="CHEBI:58359"/>
        <dbReference type="ChEBI" id="CHEBI:58725"/>
        <dbReference type="ChEBI" id="CHEBI:61527"/>
        <dbReference type="EC" id="2.6.1.16"/>
    </reaction>
</comment>
<dbReference type="STRING" id="1101373.A9O67_00940"/>
<evidence type="ECO:0000259" key="12">
    <source>
        <dbReference type="PROSITE" id="PS51464"/>
    </source>
</evidence>
<feature type="initiator methionine" description="Removed" evidence="10">
    <location>
        <position position="1"/>
    </location>
</feature>
<comment type="caution">
    <text evidence="13">The sequence shown here is derived from an EMBL/GenBank/DDBJ whole genome shotgun (WGS) entry which is preliminary data.</text>
</comment>
<evidence type="ECO:0000313" key="13">
    <source>
        <dbReference type="EMBL" id="OBS31460.1"/>
    </source>
</evidence>
<keyword evidence="5 10" id="KW-0963">Cytoplasm</keyword>
<dbReference type="PROSITE" id="PS51278">
    <property type="entry name" value="GATASE_TYPE_2"/>
    <property type="match status" value="1"/>
</dbReference>
<dbReference type="NCBIfam" id="NF001484">
    <property type="entry name" value="PRK00331.1"/>
    <property type="match status" value="1"/>
</dbReference>
<comment type="subcellular location">
    <subcellularLocation>
        <location evidence="2 10">Cytoplasm</location>
    </subcellularLocation>
</comment>
<dbReference type="EMBL" id="LZDH01000023">
    <property type="protein sequence ID" value="OBS31460.1"/>
    <property type="molecule type" value="Genomic_DNA"/>
</dbReference>
<evidence type="ECO:0000256" key="10">
    <source>
        <dbReference type="HAMAP-Rule" id="MF_00164"/>
    </source>
</evidence>
<dbReference type="PROSITE" id="PS51464">
    <property type="entry name" value="SIS"/>
    <property type="match status" value="2"/>
</dbReference>
<dbReference type="FunFam" id="3.60.20.10:FF:000006">
    <property type="entry name" value="Glutamine--fructose-6-phosphate aminotransferase [isomerizing]"/>
    <property type="match status" value="1"/>
</dbReference>
<dbReference type="CDD" id="cd05008">
    <property type="entry name" value="SIS_GlmS_GlmD_1"/>
    <property type="match status" value="1"/>
</dbReference>
<evidence type="ECO:0000256" key="9">
    <source>
        <dbReference type="ARBA" id="ARBA00022962"/>
    </source>
</evidence>
<gene>
    <name evidence="10" type="primary">glmS</name>
    <name evidence="13" type="ORF">A9O67_00940</name>
</gene>
<keyword evidence="6 10" id="KW-0032">Aminotransferase</keyword>
<dbReference type="Gene3D" id="3.40.50.10490">
    <property type="entry name" value="Glucose-6-phosphate isomerase like protein, domain 1"/>
    <property type="match status" value="2"/>
</dbReference>
<reference evidence="13 14" key="1">
    <citation type="submission" date="2016-06" db="EMBL/GenBank/DDBJ databases">
        <title>Genome sequence of Tepidimonas fonticaldi PL17.</title>
        <authorList>
            <person name="Pinnaka A.K."/>
        </authorList>
    </citation>
    <scope>NUCLEOTIDE SEQUENCE [LARGE SCALE GENOMIC DNA]</scope>
    <source>
        <strain evidence="13 14">PL17</strain>
    </source>
</reference>
<dbReference type="InterPro" id="IPR005855">
    <property type="entry name" value="GFAT"/>
</dbReference>
<keyword evidence="9" id="KW-0315">Glutamine amidotransferase</keyword>
<sequence length="646" mass="68675">MCGIVGAVGTTDVVGVLVQGLQRLEYRGYDSCGLAVHQGAPLADAAGRMAPVEAAARGLARARSTARVAELRAQVQAEGLRAATGIAHTRWATHGAPTTANAHPHVSHGPGVRAGERPARVALVHNGIIENHEALRAELQARGYVFESQTDTEVIAHLIDSLYDGDLLEAVRAATARLHGAYAIAVLHHDEPQRLVGARAGSPLVLGLGTAADGPAAHYVASDALALAGVTDRIVFLAEGDLVDVALGRYRIVGADGRALDSAARPVRTVQVGSQDVALGPYRHYMQKEIFEQPRALADTLEGVAGIVPELFDDHGIRSRAAWRVFAEIDRVLILACGTSHYAGCVARYWLEAIAGVPTVVEIASEYRYRTSVADPRTLVVVVSQSGETADTLAALRHAQALGMRQTLAICNVATSAMVRECELAYVTRAGAEIGVASTKAFTTQLAALFLLTLVLAQAKGRLTAEDEARHLRALRHLPAALQAVLALEPQVIRWAEDFAGKEHALFLGRGPHYPIALEGALKLKEISYIHAEGYPAGELKHGPLALVTGAMPVVTVAPNDALLEKLKSNMQEVRARGGVLYVLADADTRIASGEGLHVIRMPEHYGDLSPILHAVPLQLLAYHTACLRGTDVDKPRNLAKSVTVE</sequence>
<evidence type="ECO:0000256" key="1">
    <source>
        <dbReference type="ARBA" id="ARBA00001031"/>
    </source>
</evidence>
<organism evidence="13 14">
    <name type="scientific">Tepidimonas fonticaldi</name>
    <dbReference type="NCBI Taxonomy" id="1101373"/>
    <lineage>
        <taxon>Bacteria</taxon>
        <taxon>Pseudomonadati</taxon>
        <taxon>Pseudomonadota</taxon>
        <taxon>Betaproteobacteria</taxon>
        <taxon>Burkholderiales</taxon>
        <taxon>Tepidimonas</taxon>
    </lineage>
</organism>
<dbReference type="SUPFAM" id="SSF56235">
    <property type="entry name" value="N-terminal nucleophile aminohydrolases (Ntn hydrolases)"/>
    <property type="match status" value="1"/>
</dbReference>
<keyword evidence="8" id="KW-0677">Repeat</keyword>
<dbReference type="HAMAP" id="MF_00164">
    <property type="entry name" value="GlmS"/>
    <property type="match status" value="1"/>
</dbReference>
<evidence type="ECO:0000259" key="11">
    <source>
        <dbReference type="PROSITE" id="PS51278"/>
    </source>
</evidence>
<dbReference type="OrthoDB" id="9761808at2"/>
<feature type="active site" description="For Fru-6P isomerization activity" evidence="10">
    <location>
        <position position="641"/>
    </location>
</feature>
<evidence type="ECO:0000256" key="4">
    <source>
        <dbReference type="ARBA" id="ARBA00016090"/>
    </source>
</evidence>
<evidence type="ECO:0000256" key="7">
    <source>
        <dbReference type="ARBA" id="ARBA00022679"/>
    </source>
</evidence>
<proteinExistence type="inferred from homology"/>
<dbReference type="FunFam" id="3.40.50.10490:FF:000001">
    <property type="entry name" value="Glutamine--fructose-6-phosphate aminotransferase [isomerizing]"/>
    <property type="match status" value="1"/>
</dbReference>
<feature type="domain" description="Glutamine amidotransferase type-2" evidence="11">
    <location>
        <begin position="2"/>
        <end position="248"/>
    </location>
</feature>
<dbReference type="CDD" id="cd05009">
    <property type="entry name" value="SIS_GlmS_GlmD_2"/>
    <property type="match status" value="1"/>
</dbReference>
<feature type="active site" description="Nucleophile; for GATase activity" evidence="10">
    <location>
        <position position="2"/>
    </location>
</feature>
<dbReference type="Proteomes" id="UP000091969">
    <property type="component" value="Unassembled WGS sequence"/>
</dbReference>
<evidence type="ECO:0000256" key="6">
    <source>
        <dbReference type="ARBA" id="ARBA00022576"/>
    </source>
</evidence>
<comment type="subunit">
    <text evidence="10">Homodimer.</text>
</comment>
<feature type="domain" description="SIS" evidence="12">
    <location>
        <begin position="322"/>
        <end position="462"/>
    </location>
</feature>